<evidence type="ECO:0000256" key="11">
    <source>
        <dbReference type="ARBA" id="ARBA00041766"/>
    </source>
</evidence>
<evidence type="ECO:0000256" key="12">
    <source>
        <dbReference type="ARBA" id="ARBA00049406"/>
    </source>
</evidence>
<comment type="cofactor">
    <cofactor evidence="1">
        <name>[4Fe-4S] cluster</name>
        <dbReference type="ChEBI" id="CHEBI:49883"/>
    </cofactor>
</comment>
<dbReference type="InterPro" id="IPR005131">
    <property type="entry name" value="Ser_deHydtase_bsu"/>
</dbReference>
<evidence type="ECO:0000256" key="8">
    <source>
        <dbReference type="ARBA" id="ARBA00023004"/>
    </source>
</evidence>
<evidence type="ECO:0000256" key="1">
    <source>
        <dbReference type="ARBA" id="ARBA00001966"/>
    </source>
</evidence>
<dbReference type="Proteomes" id="UP001596002">
    <property type="component" value="Unassembled WGS sequence"/>
</dbReference>
<evidence type="ECO:0000256" key="10">
    <source>
        <dbReference type="ARBA" id="ARBA00023239"/>
    </source>
</evidence>
<dbReference type="InterPro" id="IPR029009">
    <property type="entry name" value="ASB_dom_sf"/>
</dbReference>
<dbReference type="EMBL" id="JBHSHC010000128">
    <property type="protein sequence ID" value="MFC4769363.1"/>
    <property type="molecule type" value="Genomic_DNA"/>
</dbReference>
<evidence type="ECO:0000313" key="15">
    <source>
        <dbReference type="Proteomes" id="UP001596002"/>
    </source>
</evidence>
<comment type="pathway">
    <text evidence="2">Carbohydrate biosynthesis; gluconeogenesis.</text>
</comment>
<sequence length="166" mass="18179">MEYNSCFDIIGPIMVGPSSSHTAGAVTIGNFVYQILNGVPDRVEITFFGSFSQTYRGHGTDKAIIGGLLGMGTDDLRIKQALELAEEHGMKMMFRLEEECPYFDHPNTVLIRAEKGKESVVVGGVSLGGGLSKVFLIDEIQVDIPLNAPRSVVLHKGNLTRKIHFR</sequence>
<dbReference type="InterPro" id="IPR051318">
    <property type="entry name" value="Fe-S_L-Ser"/>
</dbReference>
<evidence type="ECO:0000256" key="3">
    <source>
        <dbReference type="ARBA" id="ARBA00008636"/>
    </source>
</evidence>
<dbReference type="PANTHER" id="PTHR30182:SF12">
    <property type="entry name" value="L-SERINE DEHYDRATASE, BETA CHAIN-RELATED"/>
    <property type="match status" value="1"/>
</dbReference>
<evidence type="ECO:0000259" key="13">
    <source>
        <dbReference type="Pfam" id="PF03315"/>
    </source>
</evidence>
<proteinExistence type="inferred from homology"/>
<evidence type="ECO:0000313" key="14">
    <source>
        <dbReference type="EMBL" id="MFC4769363.1"/>
    </source>
</evidence>
<dbReference type="EC" id="4.3.1.17" evidence="4"/>
<keyword evidence="7" id="KW-0479">Metal-binding</keyword>
<comment type="catalytic activity">
    <reaction evidence="12">
        <text>L-serine = pyruvate + NH4(+)</text>
        <dbReference type="Rhea" id="RHEA:19169"/>
        <dbReference type="ChEBI" id="CHEBI:15361"/>
        <dbReference type="ChEBI" id="CHEBI:28938"/>
        <dbReference type="ChEBI" id="CHEBI:33384"/>
        <dbReference type="EC" id="4.3.1.17"/>
    </reaction>
</comment>
<dbReference type="PANTHER" id="PTHR30182">
    <property type="entry name" value="L-SERINE DEHYDRATASE"/>
    <property type="match status" value="1"/>
</dbReference>
<organism evidence="14 15">
    <name type="scientific">Effusibacillus consociatus</name>
    <dbReference type="NCBI Taxonomy" id="1117041"/>
    <lineage>
        <taxon>Bacteria</taxon>
        <taxon>Bacillati</taxon>
        <taxon>Bacillota</taxon>
        <taxon>Bacilli</taxon>
        <taxon>Bacillales</taxon>
        <taxon>Alicyclobacillaceae</taxon>
        <taxon>Effusibacillus</taxon>
    </lineage>
</organism>
<keyword evidence="10" id="KW-0456">Lyase</keyword>
<accession>A0ABV9Q657</accession>
<evidence type="ECO:0000256" key="7">
    <source>
        <dbReference type="ARBA" id="ARBA00022723"/>
    </source>
</evidence>
<comment type="similarity">
    <text evidence="3">Belongs to the iron-sulfur dependent L-serine dehydratase family.</text>
</comment>
<comment type="caution">
    <text evidence="14">The sequence shown here is derived from an EMBL/GenBank/DDBJ whole genome shotgun (WGS) entry which is preliminary data.</text>
</comment>
<evidence type="ECO:0000256" key="6">
    <source>
        <dbReference type="ARBA" id="ARBA00022485"/>
    </source>
</evidence>
<evidence type="ECO:0000256" key="5">
    <source>
        <dbReference type="ARBA" id="ARBA00022432"/>
    </source>
</evidence>
<keyword evidence="5" id="KW-0312">Gluconeogenesis</keyword>
<dbReference type="Pfam" id="PF03315">
    <property type="entry name" value="SDH_beta"/>
    <property type="match status" value="1"/>
</dbReference>
<keyword evidence="9" id="KW-0411">Iron-sulfur</keyword>
<evidence type="ECO:0000256" key="2">
    <source>
        <dbReference type="ARBA" id="ARBA00004742"/>
    </source>
</evidence>
<dbReference type="Gene3D" id="3.30.1330.90">
    <property type="entry name" value="D-3-phosphoglycerate dehydrogenase, domain 3"/>
    <property type="match status" value="1"/>
</dbReference>
<feature type="domain" description="Serine dehydratase beta chain" evidence="13">
    <location>
        <begin position="5"/>
        <end position="99"/>
    </location>
</feature>
<evidence type="ECO:0000256" key="9">
    <source>
        <dbReference type="ARBA" id="ARBA00023014"/>
    </source>
</evidence>
<evidence type="ECO:0000256" key="4">
    <source>
        <dbReference type="ARBA" id="ARBA00012093"/>
    </source>
</evidence>
<gene>
    <name evidence="14" type="ORF">ACFO8Q_18705</name>
</gene>
<protein>
    <recommendedName>
        <fullName evidence="4">L-serine ammonia-lyase</fullName>
        <ecNumber evidence="4">4.3.1.17</ecNumber>
    </recommendedName>
    <alternativeName>
        <fullName evidence="11">L-serine deaminase</fullName>
    </alternativeName>
</protein>
<keyword evidence="6" id="KW-0004">4Fe-4S</keyword>
<keyword evidence="15" id="KW-1185">Reference proteome</keyword>
<reference evidence="15" key="1">
    <citation type="journal article" date="2019" name="Int. J. Syst. Evol. Microbiol.">
        <title>The Global Catalogue of Microorganisms (GCM) 10K type strain sequencing project: providing services to taxonomists for standard genome sequencing and annotation.</title>
        <authorList>
            <consortium name="The Broad Institute Genomics Platform"/>
            <consortium name="The Broad Institute Genome Sequencing Center for Infectious Disease"/>
            <person name="Wu L."/>
            <person name="Ma J."/>
        </authorList>
    </citation>
    <scope>NUCLEOTIDE SEQUENCE [LARGE SCALE GENOMIC DNA]</scope>
    <source>
        <strain evidence="15">WYCCWR 12678</strain>
    </source>
</reference>
<dbReference type="RefSeq" id="WP_380027792.1">
    <property type="nucleotide sequence ID" value="NZ_JBHSHC010000128.1"/>
</dbReference>
<dbReference type="SUPFAM" id="SSF143548">
    <property type="entry name" value="Serine metabolism enzymes domain"/>
    <property type="match status" value="1"/>
</dbReference>
<name>A0ABV9Q657_9BACL</name>
<keyword evidence="8" id="KW-0408">Iron</keyword>